<dbReference type="PROSITE" id="PS51704">
    <property type="entry name" value="GP_PDE"/>
    <property type="match status" value="1"/>
</dbReference>
<keyword evidence="5" id="KW-0378">Hydrolase</keyword>
<evidence type="ECO:0000256" key="1">
    <source>
        <dbReference type="ARBA" id="ARBA00007277"/>
    </source>
</evidence>
<dbReference type="Pfam" id="PF03009">
    <property type="entry name" value="GDPD"/>
    <property type="match status" value="1"/>
</dbReference>
<dbReference type="InterPro" id="IPR030395">
    <property type="entry name" value="GP_PDE_dom"/>
</dbReference>
<dbReference type="RefSeq" id="WP_130482321.1">
    <property type="nucleotide sequence ID" value="NZ_SGWV01000009.1"/>
</dbReference>
<dbReference type="OrthoDB" id="9795622at2"/>
<comment type="caution">
    <text evidence="9">The sequence shown here is derived from an EMBL/GenBank/DDBJ whole genome shotgun (WGS) entry which is preliminary data.</text>
</comment>
<dbReference type="SUPFAM" id="SSF51695">
    <property type="entry name" value="PLC-like phosphodiesterases"/>
    <property type="match status" value="1"/>
</dbReference>
<dbReference type="InterPro" id="IPR017946">
    <property type="entry name" value="PLC-like_Pdiesterase_TIM-brl"/>
</dbReference>
<evidence type="ECO:0000256" key="2">
    <source>
        <dbReference type="ARBA" id="ARBA00012247"/>
    </source>
</evidence>
<name>A0A4Q7LN59_9BURK</name>
<sequence>MSRLNTLFARAAVALAVAAATAVAAPALARDDHGARAPSGPLVIGHRGASGYLPEHTLASYALAIELGADYVEPDLVATRDGVLIARHEPNLIATTNVSQLPQFADRRRDMLVDGVMENGFFASDFTLAEIKTLRAIQAVGERDHRFDGELSIPTLEEVIALVKRKSAQKGRTVGIYPETKHPTYHQQLGLALEDRLLAVLDKAGWNHRDAPVFIQSFETANLKYLRSKTRVKLVQLVDANDLNADGSLDFTAPYDRPYDWTVDGRTGLFKDILSPAGLDEVKTYADGVGPWKYYLLPTACTVVAGACTDINGDGRVNEADRQRLPGTDVVANAHARGLVVHPYTFRNEQRRLAADDAGLPAREYMAFYAHGVDGVFADYPDTAVAARALHRLDSDPKALACLLDERACARSHKKD</sequence>
<dbReference type="GO" id="GO:0008889">
    <property type="term" value="F:glycerophosphodiester phosphodiesterase activity"/>
    <property type="evidence" value="ECO:0007669"/>
    <property type="project" value="UniProtKB-EC"/>
</dbReference>
<evidence type="ECO:0000256" key="3">
    <source>
        <dbReference type="ARBA" id="ARBA00022729"/>
    </source>
</evidence>
<evidence type="ECO:0000256" key="5">
    <source>
        <dbReference type="ARBA" id="ARBA00022801"/>
    </source>
</evidence>
<dbReference type="GO" id="GO:0006629">
    <property type="term" value="P:lipid metabolic process"/>
    <property type="evidence" value="ECO:0007669"/>
    <property type="project" value="InterPro"/>
</dbReference>
<dbReference type="GO" id="GO:0006071">
    <property type="term" value="P:glycerol metabolic process"/>
    <property type="evidence" value="ECO:0007669"/>
    <property type="project" value="UniProtKB-KW"/>
</dbReference>
<evidence type="ECO:0000256" key="4">
    <source>
        <dbReference type="ARBA" id="ARBA00022798"/>
    </source>
</evidence>
<dbReference type="PANTHER" id="PTHR43620">
    <property type="entry name" value="GLYCEROPHOSPHORYL DIESTER PHOSPHODIESTERASE"/>
    <property type="match status" value="1"/>
</dbReference>
<feature type="chain" id="PRO_5020742497" description="glycerophosphodiester phosphodiesterase" evidence="7">
    <location>
        <begin position="30"/>
        <end position="416"/>
    </location>
</feature>
<keyword evidence="4" id="KW-0319">Glycerol metabolism</keyword>
<gene>
    <name evidence="9" type="ORF">EV685_2505</name>
</gene>
<evidence type="ECO:0000313" key="9">
    <source>
        <dbReference type="EMBL" id="RZS55019.1"/>
    </source>
</evidence>
<protein>
    <recommendedName>
        <fullName evidence="2">glycerophosphodiester phosphodiesterase</fullName>
        <ecNumber evidence="2">3.1.4.46</ecNumber>
    </recommendedName>
</protein>
<organism evidence="9 10">
    <name type="scientific">Sphaerotilus mobilis</name>
    <dbReference type="NCBI Taxonomy" id="47994"/>
    <lineage>
        <taxon>Bacteria</taxon>
        <taxon>Pseudomonadati</taxon>
        <taxon>Pseudomonadota</taxon>
        <taxon>Betaproteobacteria</taxon>
        <taxon>Burkholderiales</taxon>
        <taxon>Sphaerotilaceae</taxon>
        <taxon>Sphaerotilus</taxon>
    </lineage>
</organism>
<evidence type="ECO:0000256" key="6">
    <source>
        <dbReference type="ARBA" id="ARBA00047512"/>
    </source>
</evidence>
<feature type="signal peptide" evidence="7">
    <location>
        <begin position="1"/>
        <end position="29"/>
    </location>
</feature>
<keyword evidence="3 7" id="KW-0732">Signal</keyword>
<evidence type="ECO:0000256" key="7">
    <source>
        <dbReference type="SAM" id="SignalP"/>
    </source>
</evidence>
<dbReference type="EMBL" id="SGWV01000009">
    <property type="protein sequence ID" value="RZS55019.1"/>
    <property type="molecule type" value="Genomic_DNA"/>
</dbReference>
<dbReference type="PANTHER" id="PTHR43620:SF7">
    <property type="entry name" value="GLYCEROPHOSPHODIESTER PHOSPHODIESTERASE GDPD5-RELATED"/>
    <property type="match status" value="1"/>
</dbReference>
<dbReference type="Proteomes" id="UP000293433">
    <property type="component" value="Unassembled WGS sequence"/>
</dbReference>
<dbReference type="CDD" id="cd08602">
    <property type="entry name" value="GDPD_ScGlpQ1_like"/>
    <property type="match status" value="1"/>
</dbReference>
<keyword evidence="10" id="KW-1185">Reference proteome</keyword>
<dbReference type="AlphaFoldDB" id="A0A4Q7LN59"/>
<reference evidence="9 10" key="1">
    <citation type="submission" date="2019-02" db="EMBL/GenBank/DDBJ databases">
        <title>Genomic Encyclopedia of Type Strains, Phase IV (KMG-IV): sequencing the most valuable type-strain genomes for metagenomic binning, comparative biology and taxonomic classification.</title>
        <authorList>
            <person name="Goeker M."/>
        </authorList>
    </citation>
    <scope>NUCLEOTIDE SEQUENCE [LARGE SCALE GENOMIC DNA]</scope>
    <source>
        <strain evidence="9 10">DSM 10617</strain>
    </source>
</reference>
<comment type="similarity">
    <text evidence="1">Belongs to the glycerophosphoryl diester phosphodiesterase family.</text>
</comment>
<evidence type="ECO:0000313" key="10">
    <source>
        <dbReference type="Proteomes" id="UP000293433"/>
    </source>
</evidence>
<accession>A0A4Q7LN59</accession>
<dbReference type="EC" id="3.1.4.46" evidence="2"/>
<proteinExistence type="inferred from homology"/>
<evidence type="ECO:0000259" key="8">
    <source>
        <dbReference type="PROSITE" id="PS51704"/>
    </source>
</evidence>
<comment type="catalytic activity">
    <reaction evidence="6">
        <text>a sn-glycero-3-phosphodiester + H2O = an alcohol + sn-glycerol 3-phosphate + H(+)</text>
        <dbReference type="Rhea" id="RHEA:12969"/>
        <dbReference type="ChEBI" id="CHEBI:15377"/>
        <dbReference type="ChEBI" id="CHEBI:15378"/>
        <dbReference type="ChEBI" id="CHEBI:30879"/>
        <dbReference type="ChEBI" id="CHEBI:57597"/>
        <dbReference type="ChEBI" id="CHEBI:83408"/>
        <dbReference type="EC" id="3.1.4.46"/>
    </reaction>
</comment>
<feature type="domain" description="GP-PDE" evidence="8">
    <location>
        <begin position="41"/>
        <end position="388"/>
    </location>
</feature>
<dbReference type="Gene3D" id="3.20.20.190">
    <property type="entry name" value="Phosphatidylinositol (PI) phosphodiesterase"/>
    <property type="match status" value="1"/>
</dbReference>